<evidence type="ECO:0000259" key="5">
    <source>
        <dbReference type="Pfam" id="PF13086"/>
    </source>
</evidence>
<sequence length="854" mass="95711">MGSTMKKKEERTPQLTDFIFSWSIADITNKDLFKDKVGKIPTTFSSVDHYLMSFKIPLIEETHAAILSCVTALHSAPSREVFSVKKPKPKSTKPDDHIFLYTLTLKVKEMHSPKLYEPQFLDLVALSDIRPKCVSDLDRHKSPFTLAIVSRASDDASVKIRIVSSKPVLFENSKNGDRLFIVCLTNLNTNDRIWGALHPCKEVNTSIFTSVLSVSPSVEENCDVCCSKRVESNKMANSREIITSFGLDDSQKAAVSNCVALTECRHRNGVKLIWGPPGTGKTKTISSLVYTLMKLKCRTVTCAPTNVAILGVVKRLMSCLSEKLEHATYGLGDVVLFGNGQRMKIDEHQELHDVFLDHRVSELGHLLAPVIGWKGVANDMISILEDPQGAYERYLEQVRGKGDATSLSKKVALIGLFYKHNDSSIDVWTLEEFFETKFVSVKTRLDRCITGLITHLPTSLLRLGMQEKMMRVSNMLQTLETFLHHKQQFMQNEDFCKSKNKCLELVKSFTYTLSLPELEEYNTIKEFCLKNACLIFCTVSSSAKLHHINEMTPFELVIIDEAAQVKECETSIPLQLPGMHHAILVGDEKQLPAMVISKKCEKAGFGRSLFERLVMLGHSKHLLNVQYRMHPSISLFPNLEFYGNKIKNGSNVMESGYNRSFFGKESYGSYSFINVANGREEFDKRHSLFNNAEVSMVLQLVSKIHKECVKSKKRVGIGCISPYKAQVNAIEEALGKAYSSDADAEFSVRVRSVDGFQGGEEDVIIISTVRSNRRGSVGFLDNRQRANVALTRARYCLVILGDGETLSRSGCVWQKLVTDAKSRGCYHNAYKDLTGETDACGDLATKLAAMMLRN</sequence>
<evidence type="ECO:0000313" key="9">
    <source>
        <dbReference type="Proteomes" id="UP001567538"/>
    </source>
</evidence>
<dbReference type="PANTHER" id="PTHR10887">
    <property type="entry name" value="DNA2/NAM7 HELICASE FAMILY"/>
    <property type="match status" value="1"/>
</dbReference>
<keyword evidence="3" id="KW-0347">Helicase</keyword>
<evidence type="ECO:0000256" key="1">
    <source>
        <dbReference type="ARBA" id="ARBA00022741"/>
    </source>
</evidence>
<reference evidence="8 9" key="1">
    <citation type="submission" date="2024-06" db="EMBL/GenBank/DDBJ databases">
        <title>A chromosome level genome sequence of Diviner's sage (Salvia divinorum).</title>
        <authorList>
            <person name="Ford S.A."/>
            <person name="Ro D.-K."/>
            <person name="Ness R.W."/>
            <person name="Phillips M.A."/>
        </authorList>
    </citation>
    <scope>NUCLEOTIDE SEQUENCE [LARGE SCALE GENOMIC DNA]</scope>
    <source>
        <strain evidence="8">SAF-2024a</strain>
        <tissue evidence="8">Leaf</tissue>
    </source>
</reference>
<keyword evidence="2" id="KW-0378">Hydrolase</keyword>
<name>A0ABD1FYA1_SALDI</name>
<comment type="caution">
    <text evidence="8">The sequence shown here is derived from an EMBL/GenBank/DDBJ whole genome shotgun (WGS) entry which is preliminary data.</text>
</comment>
<evidence type="ECO:0000259" key="7">
    <source>
        <dbReference type="Pfam" id="PF20073"/>
    </source>
</evidence>
<dbReference type="GO" id="GO:0004386">
    <property type="term" value="F:helicase activity"/>
    <property type="evidence" value="ECO:0007669"/>
    <property type="project" value="UniProtKB-KW"/>
</dbReference>
<keyword evidence="1" id="KW-0547">Nucleotide-binding</keyword>
<feature type="domain" description="DNA2/NAM7 helicase-like C-terminal" evidence="6">
    <location>
        <begin position="606"/>
        <end position="803"/>
    </location>
</feature>
<dbReference type="CDD" id="cd18808">
    <property type="entry name" value="SF1_C_Upf1"/>
    <property type="match status" value="1"/>
</dbReference>
<protein>
    <recommendedName>
        <fullName evidence="10">Helicase MAGATAMA 3</fullName>
    </recommendedName>
</protein>
<dbReference type="Pfam" id="PF13086">
    <property type="entry name" value="AAA_11"/>
    <property type="match status" value="1"/>
</dbReference>
<dbReference type="GO" id="GO:0016787">
    <property type="term" value="F:hydrolase activity"/>
    <property type="evidence" value="ECO:0007669"/>
    <property type="project" value="UniProtKB-KW"/>
</dbReference>
<dbReference type="AlphaFoldDB" id="A0ABD1FYA1"/>
<evidence type="ECO:0000259" key="6">
    <source>
        <dbReference type="Pfam" id="PF13087"/>
    </source>
</evidence>
<evidence type="ECO:0000256" key="4">
    <source>
        <dbReference type="ARBA" id="ARBA00022840"/>
    </source>
</evidence>
<dbReference type="InterPro" id="IPR041677">
    <property type="entry name" value="DNA2/NAM7_AAA_11"/>
</dbReference>
<organism evidence="8 9">
    <name type="scientific">Salvia divinorum</name>
    <name type="common">Maria pastora</name>
    <name type="synonym">Diviner's sage</name>
    <dbReference type="NCBI Taxonomy" id="28513"/>
    <lineage>
        <taxon>Eukaryota</taxon>
        <taxon>Viridiplantae</taxon>
        <taxon>Streptophyta</taxon>
        <taxon>Embryophyta</taxon>
        <taxon>Tracheophyta</taxon>
        <taxon>Spermatophyta</taxon>
        <taxon>Magnoliopsida</taxon>
        <taxon>eudicotyledons</taxon>
        <taxon>Gunneridae</taxon>
        <taxon>Pentapetalae</taxon>
        <taxon>asterids</taxon>
        <taxon>lamiids</taxon>
        <taxon>Lamiales</taxon>
        <taxon>Lamiaceae</taxon>
        <taxon>Nepetoideae</taxon>
        <taxon>Mentheae</taxon>
        <taxon>Salviinae</taxon>
        <taxon>Salvia</taxon>
        <taxon>Salvia subgen. Calosphace</taxon>
    </lineage>
</organism>
<evidence type="ECO:0000256" key="3">
    <source>
        <dbReference type="ARBA" id="ARBA00022806"/>
    </source>
</evidence>
<dbReference type="InterPro" id="IPR041679">
    <property type="entry name" value="DNA2/NAM7-like_C"/>
</dbReference>
<dbReference type="InterPro" id="IPR045055">
    <property type="entry name" value="DNA2/NAM7-like"/>
</dbReference>
<evidence type="ECO:0008006" key="10">
    <source>
        <dbReference type="Google" id="ProtNLM"/>
    </source>
</evidence>
<dbReference type="Pfam" id="PF20073">
    <property type="entry name" value="DUF6469"/>
    <property type="match status" value="1"/>
</dbReference>
<dbReference type="GO" id="GO:0005524">
    <property type="term" value="F:ATP binding"/>
    <property type="evidence" value="ECO:0007669"/>
    <property type="project" value="UniProtKB-KW"/>
</dbReference>
<feature type="domain" description="DUF6469" evidence="7">
    <location>
        <begin position="114"/>
        <end position="200"/>
    </location>
</feature>
<keyword evidence="9" id="KW-1185">Reference proteome</keyword>
<dbReference type="Proteomes" id="UP001567538">
    <property type="component" value="Unassembled WGS sequence"/>
</dbReference>
<dbReference type="InterPro" id="IPR027417">
    <property type="entry name" value="P-loop_NTPase"/>
</dbReference>
<dbReference type="PANTHER" id="PTHR10887:SF522">
    <property type="entry name" value="P-LOOP CONTAINING NUCLEOSIDE TRIPHOSPHATE HYDROLASES SUPERFAMILY PROTEIN"/>
    <property type="match status" value="1"/>
</dbReference>
<dbReference type="FunFam" id="3.40.50.300:FF:000326">
    <property type="entry name" value="P-loop containing nucleoside triphosphate hydrolase"/>
    <property type="match status" value="1"/>
</dbReference>
<dbReference type="Gene3D" id="3.40.50.300">
    <property type="entry name" value="P-loop containing nucleotide triphosphate hydrolases"/>
    <property type="match status" value="2"/>
</dbReference>
<dbReference type="GO" id="GO:0005694">
    <property type="term" value="C:chromosome"/>
    <property type="evidence" value="ECO:0007669"/>
    <property type="project" value="UniProtKB-ARBA"/>
</dbReference>
<dbReference type="InterPro" id="IPR045529">
    <property type="entry name" value="DUF6469"/>
</dbReference>
<dbReference type="Pfam" id="PF13087">
    <property type="entry name" value="AAA_12"/>
    <property type="match status" value="1"/>
</dbReference>
<dbReference type="SUPFAM" id="SSF52540">
    <property type="entry name" value="P-loop containing nucleoside triphosphate hydrolases"/>
    <property type="match status" value="1"/>
</dbReference>
<dbReference type="EMBL" id="JBEAFC010000011">
    <property type="protein sequence ID" value="KAL1536815.1"/>
    <property type="molecule type" value="Genomic_DNA"/>
</dbReference>
<keyword evidence="4" id="KW-0067">ATP-binding</keyword>
<evidence type="ECO:0000256" key="2">
    <source>
        <dbReference type="ARBA" id="ARBA00022801"/>
    </source>
</evidence>
<accession>A0ABD1FYA1</accession>
<proteinExistence type="predicted"/>
<feature type="domain" description="DNA2/NAM7 helicase helicase" evidence="5">
    <location>
        <begin position="247"/>
        <end position="598"/>
    </location>
</feature>
<evidence type="ECO:0000313" key="8">
    <source>
        <dbReference type="EMBL" id="KAL1536815.1"/>
    </source>
</evidence>
<gene>
    <name evidence="8" type="ORF">AAHA92_29402</name>
</gene>
<dbReference type="InterPro" id="IPR047187">
    <property type="entry name" value="SF1_C_Upf1"/>
</dbReference>